<accession>A0A0R1R4G2</accession>
<keyword evidence="4" id="KW-1185">Reference proteome</keyword>
<dbReference type="Gene3D" id="1.10.1660.10">
    <property type="match status" value="1"/>
</dbReference>
<proteinExistence type="predicted"/>
<dbReference type="PROSITE" id="PS50937">
    <property type="entry name" value="HTH_MERR_2"/>
    <property type="match status" value="1"/>
</dbReference>
<dbReference type="GO" id="GO:0003700">
    <property type="term" value="F:DNA-binding transcription factor activity"/>
    <property type="evidence" value="ECO:0007669"/>
    <property type="project" value="InterPro"/>
</dbReference>
<sequence>MILMNIKDVSTKLDIPADTLRYWERVGVIPPVTRATSGYRDYQPADLDWCNFAKCMREAGVSIEALIEYIDLYQQGDSTTDTRKTLLEDQLATIQAKRDAVQATYDKLAYKIAHYGQHGLNPFAHKEEK</sequence>
<dbReference type="InterPro" id="IPR047057">
    <property type="entry name" value="MerR_fam"/>
</dbReference>
<dbReference type="PANTHER" id="PTHR30204">
    <property type="entry name" value="REDOX-CYCLING DRUG-SENSING TRANSCRIPTIONAL ACTIVATOR SOXR"/>
    <property type="match status" value="1"/>
</dbReference>
<dbReference type="InterPro" id="IPR009061">
    <property type="entry name" value="DNA-bd_dom_put_sf"/>
</dbReference>
<dbReference type="InterPro" id="IPR000551">
    <property type="entry name" value="MerR-type_HTH_dom"/>
</dbReference>
<dbReference type="CDD" id="cd01109">
    <property type="entry name" value="HTH_YyaN"/>
    <property type="match status" value="1"/>
</dbReference>
<dbReference type="EMBL" id="AZEU01000088">
    <property type="protein sequence ID" value="KRL48131.1"/>
    <property type="molecule type" value="Genomic_DNA"/>
</dbReference>
<dbReference type="PANTHER" id="PTHR30204:SF98">
    <property type="entry name" value="HTH-TYPE TRANSCRIPTIONAL REGULATOR ADHR"/>
    <property type="match status" value="1"/>
</dbReference>
<organism evidence="3 4">
    <name type="scientific">Lacticaseibacillus manihotivorans DSM 13343 = JCM 12514</name>
    <dbReference type="NCBI Taxonomy" id="1423769"/>
    <lineage>
        <taxon>Bacteria</taxon>
        <taxon>Bacillati</taxon>
        <taxon>Bacillota</taxon>
        <taxon>Bacilli</taxon>
        <taxon>Lactobacillales</taxon>
        <taxon>Lactobacillaceae</taxon>
        <taxon>Lacticaseibacillus</taxon>
    </lineage>
</organism>
<dbReference type="GO" id="GO:0003677">
    <property type="term" value="F:DNA binding"/>
    <property type="evidence" value="ECO:0007669"/>
    <property type="project" value="UniProtKB-KW"/>
</dbReference>
<evidence type="ECO:0000313" key="3">
    <source>
        <dbReference type="EMBL" id="KRL48131.1"/>
    </source>
</evidence>
<dbReference type="AlphaFoldDB" id="A0A0R1R4G2"/>
<dbReference type="Pfam" id="PF13411">
    <property type="entry name" value="MerR_1"/>
    <property type="match status" value="1"/>
</dbReference>
<dbReference type="SMART" id="SM00422">
    <property type="entry name" value="HTH_MERR"/>
    <property type="match status" value="1"/>
</dbReference>
<dbReference type="PATRIC" id="fig|1423769.4.peg.184"/>
<reference evidence="3 4" key="1">
    <citation type="journal article" date="2015" name="Genome Announc.">
        <title>Expanding the biotechnology potential of lactobacilli through comparative genomics of 213 strains and associated genera.</title>
        <authorList>
            <person name="Sun Z."/>
            <person name="Harris H.M."/>
            <person name="McCann A."/>
            <person name="Guo C."/>
            <person name="Argimon S."/>
            <person name="Zhang W."/>
            <person name="Yang X."/>
            <person name="Jeffery I.B."/>
            <person name="Cooney J.C."/>
            <person name="Kagawa T.F."/>
            <person name="Liu W."/>
            <person name="Song Y."/>
            <person name="Salvetti E."/>
            <person name="Wrobel A."/>
            <person name="Rasinkangas P."/>
            <person name="Parkhill J."/>
            <person name="Rea M.C."/>
            <person name="O'Sullivan O."/>
            <person name="Ritari J."/>
            <person name="Douillard F.P."/>
            <person name="Paul Ross R."/>
            <person name="Yang R."/>
            <person name="Briner A.E."/>
            <person name="Felis G.E."/>
            <person name="de Vos W.M."/>
            <person name="Barrangou R."/>
            <person name="Klaenhammer T.R."/>
            <person name="Caufield P.W."/>
            <person name="Cui Y."/>
            <person name="Zhang H."/>
            <person name="O'Toole P.W."/>
        </authorList>
    </citation>
    <scope>NUCLEOTIDE SEQUENCE [LARGE SCALE GENOMIC DNA]</scope>
    <source>
        <strain evidence="3 4">DSM 13343</strain>
    </source>
</reference>
<protein>
    <recommendedName>
        <fullName evidence="2">HTH merR-type domain-containing protein</fullName>
    </recommendedName>
</protein>
<gene>
    <name evidence="3" type="ORF">FD01_GL000168</name>
</gene>
<evidence type="ECO:0000313" key="4">
    <source>
        <dbReference type="Proteomes" id="UP000051790"/>
    </source>
</evidence>
<feature type="domain" description="HTH merR-type" evidence="2">
    <location>
        <begin position="3"/>
        <end position="72"/>
    </location>
</feature>
<keyword evidence="1" id="KW-0238">DNA-binding</keyword>
<evidence type="ECO:0000259" key="2">
    <source>
        <dbReference type="PROSITE" id="PS50937"/>
    </source>
</evidence>
<comment type="caution">
    <text evidence="3">The sequence shown here is derived from an EMBL/GenBank/DDBJ whole genome shotgun (WGS) entry which is preliminary data.</text>
</comment>
<evidence type="ECO:0000256" key="1">
    <source>
        <dbReference type="ARBA" id="ARBA00023125"/>
    </source>
</evidence>
<name>A0A0R1R4G2_9LACO</name>
<dbReference type="SUPFAM" id="SSF46955">
    <property type="entry name" value="Putative DNA-binding domain"/>
    <property type="match status" value="1"/>
</dbReference>
<dbReference type="Proteomes" id="UP000051790">
    <property type="component" value="Unassembled WGS sequence"/>
</dbReference>